<dbReference type="PANTHER" id="PTHR32246:SF88">
    <property type="entry name" value="PROTEIN SRC2 HOMOLOG"/>
    <property type="match status" value="1"/>
</dbReference>
<gene>
    <name evidence="3" type="ORF">QN277_020456</name>
</gene>
<dbReference type="InterPro" id="IPR000008">
    <property type="entry name" value="C2_dom"/>
</dbReference>
<reference evidence="3" key="1">
    <citation type="submission" date="2023-10" db="EMBL/GenBank/DDBJ databases">
        <title>Chromosome-level genome of the transformable northern wattle, Acacia crassicarpa.</title>
        <authorList>
            <person name="Massaro I."/>
            <person name="Sinha N.R."/>
            <person name="Poethig S."/>
            <person name="Leichty A.R."/>
        </authorList>
    </citation>
    <scope>NUCLEOTIDE SEQUENCE</scope>
    <source>
        <strain evidence="3">Acra3RX</strain>
        <tissue evidence="3">Leaf</tissue>
    </source>
</reference>
<name>A0AAE1ML22_9FABA</name>
<dbReference type="InterPro" id="IPR035892">
    <property type="entry name" value="C2_domain_sf"/>
</dbReference>
<sequence length="192" mass="21865">MEIQKAGRRSEQKQKLREIEVMIISANNLKNVKHLHKMKPYAEVYVDKDVHVARTHVDDQGGTDPTWNEVVKVQFPQRLPESDIKAAVNVDIYAQGHLRDKLVGSARLLLCDLLKDGDPSEPVDNPIECTTVRVWRESGRAQGLLHLWVPPTGRFMMRRESLSFSIREEMLEKEVKAPPAEKAEATSDESDD</sequence>
<dbReference type="AlphaFoldDB" id="A0AAE1ML22"/>
<dbReference type="SMART" id="SM00239">
    <property type="entry name" value="C2"/>
    <property type="match status" value="1"/>
</dbReference>
<dbReference type="Proteomes" id="UP001293593">
    <property type="component" value="Unassembled WGS sequence"/>
</dbReference>
<evidence type="ECO:0000259" key="2">
    <source>
        <dbReference type="PROSITE" id="PS50004"/>
    </source>
</evidence>
<protein>
    <recommendedName>
        <fullName evidence="2">C2 domain-containing protein</fullName>
    </recommendedName>
</protein>
<feature type="region of interest" description="Disordered" evidence="1">
    <location>
        <begin position="173"/>
        <end position="192"/>
    </location>
</feature>
<dbReference type="Pfam" id="PF00168">
    <property type="entry name" value="C2"/>
    <property type="match status" value="1"/>
</dbReference>
<comment type="caution">
    <text evidence="3">The sequence shown here is derived from an EMBL/GenBank/DDBJ whole genome shotgun (WGS) entry which is preliminary data.</text>
</comment>
<dbReference type="CDD" id="cd04051">
    <property type="entry name" value="C2_SRC2_like"/>
    <property type="match status" value="1"/>
</dbReference>
<proteinExistence type="predicted"/>
<dbReference type="EMBL" id="JAWXYG010000005">
    <property type="protein sequence ID" value="KAK4271822.1"/>
    <property type="molecule type" value="Genomic_DNA"/>
</dbReference>
<organism evidence="3 4">
    <name type="scientific">Acacia crassicarpa</name>
    <name type="common">northern wattle</name>
    <dbReference type="NCBI Taxonomy" id="499986"/>
    <lineage>
        <taxon>Eukaryota</taxon>
        <taxon>Viridiplantae</taxon>
        <taxon>Streptophyta</taxon>
        <taxon>Embryophyta</taxon>
        <taxon>Tracheophyta</taxon>
        <taxon>Spermatophyta</taxon>
        <taxon>Magnoliopsida</taxon>
        <taxon>eudicotyledons</taxon>
        <taxon>Gunneridae</taxon>
        <taxon>Pentapetalae</taxon>
        <taxon>rosids</taxon>
        <taxon>fabids</taxon>
        <taxon>Fabales</taxon>
        <taxon>Fabaceae</taxon>
        <taxon>Caesalpinioideae</taxon>
        <taxon>mimosoid clade</taxon>
        <taxon>Acacieae</taxon>
        <taxon>Acacia</taxon>
    </lineage>
</organism>
<dbReference type="PROSITE" id="PS50004">
    <property type="entry name" value="C2"/>
    <property type="match status" value="1"/>
</dbReference>
<dbReference type="Gene3D" id="2.60.40.150">
    <property type="entry name" value="C2 domain"/>
    <property type="match status" value="1"/>
</dbReference>
<accession>A0AAE1ML22</accession>
<dbReference type="PANTHER" id="PTHR32246">
    <property type="entry name" value="INGRESSION PROTEIN FIC1"/>
    <property type="match status" value="1"/>
</dbReference>
<evidence type="ECO:0000313" key="3">
    <source>
        <dbReference type="EMBL" id="KAK4271822.1"/>
    </source>
</evidence>
<dbReference type="GO" id="GO:0006952">
    <property type="term" value="P:defense response"/>
    <property type="evidence" value="ECO:0007669"/>
    <property type="project" value="InterPro"/>
</dbReference>
<dbReference type="SUPFAM" id="SSF49562">
    <property type="entry name" value="C2 domain (Calcium/lipid-binding domain, CaLB)"/>
    <property type="match status" value="1"/>
</dbReference>
<keyword evidence="4" id="KW-1185">Reference proteome</keyword>
<feature type="domain" description="C2" evidence="2">
    <location>
        <begin position="1"/>
        <end position="123"/>
    </location>
</feature>
<feature type="compositionally biased region" description="Basic and acidic residues" evidence="1">
    <location>
        <begin position="173"/>
        <end position="185"/>
    </location>
</feature>
<evidence type="ECO:0000313" key="4">
    <source>
        <dbReference type="Proteomes" id="UP001293593"/>
    </source>
</evidence>
<dbReference type="InterPro" id="IPR044750">
    <property type="entry name" value="C2_SRC2/BAP"/>
</dbReference>
<evidence type="ECO:0000256" key="1">
    <source>
        <dbReference type="SAM" id="MobiDB-lite"/>
    </source>
</evidence>